<keyword evidence="2" id="KW-0004">4Fe-4S</keyword>
<evidence type="ECO:0000256" key="5">
    <source>
        <dbReference type="ARBA" id="ARBA00022982"/>
    </source>
</evidence>
<evidence type="ECO:0000259" key="8">
    <source>
        <dbReference type="PROSITE" id="PS50157"/>
    </source>
</evidence>
<dbReference type="InParanoid" id="A0A1Q6DXP0"/>
<dbReference type="SMART" id="SM00355">
    <property type="entry name" value="ZnF_C2H2"/>
    <property type="match status" value="1"/>
</dbReference>
<keyword evidence="1" id="KW-0813">Transport</keyword>
<evidence type="ECO:0000256" key="1">
    <source>
        <dbReference type="ARBA" id="ARBA00022448"/>
    </source>
</evidence>
<dbReference type="InterPro" id="IPR050954">
    <property type="entry name" value="ET_IronSulfur_Cluster-Binding"/>
</dbReference>
<keyword evidence="7" id="KW-0411">Iron-sulfur</keyword>
<dbReference type="Proteomes" id="UP000185744">
    <property type="component" value="Unassembled WGS sequence"/>
</dbReference>
<evidence type="ECO:0000256" key="3">
    <source>
        <dbReference type="ARBA" id="ARBA00022723"/>
    </source>
</evidence>
<evidence type="ECO:0000256" key="6">
    <source>
        <dbReference type="ARBA" id="ARBA00023004"/>
    </source>
</evidence>
<name>A0A1Q6DXP0_METT1</name>
<feature type="domain" description="4Fe-4S ferredoxin-type" evidence="9">
    <location>
        <begin position="60"/>
        <end position="89"/>
    </location>
</feature>
<evidence type="ECO:0000256" key="2">
    <source>
        <dbReference type="ARBA" id="ARBA00022485"/>
    </source>
</evidence>
<dbReference type="PANTHER" id="PTHR43177:SF5">
    <property type="entry name" value="ANAEROBIC DIMETHYL SULFOXIDE REDUCTASE CHAIN B-RELATED"/>
    <property type="match status" value="1"/>
</dbReference>
<evidence type="ECO:0000256" key="4">
    <source>
        <dbReference type="ARBA" id="ARBA00022737"/>
    </source>
</evidence>
<feature type="domain" description="C2H2-type" evidence="8">
    <location>
        <begin position="26"/>
        <end position="54"/>
    </location>
</feature>
<dbReference type="CDD" id="cd10550">
    <property type="entry name" value="DMSOR_beta_like"/>
    <property type="match status" value="1"/>
</dbReference>
<dbReference type="InterPro" id="IPR013087">
    <property type="entry name" value="Znf_C2H2_type"/>
</dbReference>
<keyword evidence="6" id="KW-0408">Iron</keyword>
<dbReference type="Gene3D" id="3.30.160.60">
    <property type="entry name" value="Classic Zinc Finger"/>
    <property type="match status" value="1"/>
</dbReference>
<keyword evidence="11" id="KW-1185">Reference proteome</keyword>
<feature type="domain" description="4Fe-4S ferredoxin-type" evidence="9">
    <location>
        <begin position="136"/>
        <end position="165"/>
    </location>
</feature>
<dbReference type="PROSITE" id="PS00198">
    <property type="entry name" value="4FE4S_FER_1"/>
    <property type="match status" value="1"/>
</dbReference>
<dbReference type="AlphaFoldDB" id="A0A1Q6DXP0"/>
<accession>A0A1Q6DXP0</accession>
<dbReference type="STRING" id="1903181.BTN85_1588"/>
<dbReference type="InterPro" id="IPR017896">
    <property type="entry name" value="4Fe4S_Fe-S-bd"/>
</dbReference>
<evidence type="ECO:0000313" key="10">
    <source>
        <dbReference type="EMBL" id="OKY79082.1"/>
    </source>
</evidence>
<protein>
    <submittedName>
        <fullName evidence="10">Fe-S-cluster-containing hydrogenase component 2, HycB</fullName>
    </submittedName>
</protein>
<feature type="domain" description="4Fe-4S ferredoxin-type" evidence="9">
    <location>
        <begin position="101"/>
        <end position="134"/>
    </location>
</feature>
<evidence type="ECO:0000313" key="11">
    <source>
        <dbReference type="Proteomes" id="UP000185744"/>
    </source>
</evidence>
<dbReference type="Gene3D" id="3.30.70.20">
    <property type="match status" value="2"/>
</dbReference>
<dbReference type="PROSITE" id="PS00028">
    <property type="entry name" value="ZINC_FINGER_C2H2_1"/>
    <property type="match status" value="1"/>
</dbReference>
<dbReference type="PANTHER" id="PTHR43177">
    <property type="entry name" value="PROTEIN NRFC"/>
    <property type="match status" value="1"/>
</dbReference>
<dbReference type="PROSITE" id="PS51379">
    <property type="entry name" value="4FE4S_FER_2"/>
    <property type="match status" value="3"/>
</dbReference>
<dbReference type="SUPFAM" id="SSF54862">
    <property type="entry name" value="4Fe-4S ferredoxins"/>
    <property type="match status" value="1"/>
</dbReference>
<sequence>MAASGVAAAVVGVSGCAEQEGTTTEFACPYCDESFESETELKDHINEEHSGEFEPPKASEFLEVHPEKCVGCEVCVLACSSYHENAGSRELSRINVDVDPLEPEFFRQRVCWQCDSPECYYACPIEGAMYIDEETGARCIDSEKCTGCGDCVEACPFNPSPIKMDVDEKVAFKCDLCKDREDGPICVEMCPRNAIEVKEEWEPVYERMDIDAEELTGYMQDPDRQEVEQ</sequence>
<dbReference type="GO" id="GO:0051539">
    <property type="term" value="F:4 iron, 4 sulfur cluster binding"/>
    <property type="evidence" value="ECO:0007669"/>
    <property type="project" value="UniProtKB-KW"/>
</dbReference>
<keyword evidence="4" id="KW-0677">Repeat</keyword>
<dbReference type="PROSITE" id="PS50157">
    <property type="entry name" value="ZINC_FINGER_C2H2_2"/>
    <property type="match status" value="1"/>
</dbReference>
<evidence type="ECO:0000259" key="9">
    <source>
        <dbReference type="PROSITE" id="PS51379"/>
    </source>
</evidence>
<dbReference type="GO" id="GO:0046872">
    <property type="term" value="F:metal ion binding"/>
    <property type="evidence" value="ECO:0007669"/>
    <property type="project" value="UniProtKB-KW"/>
</dbReference>
<proteinExistence type="predicted"/>
<comment type="caution">
    <text evidence="10">The sequence shown here is derived from an EMBL/GenBank/DDBJ whole genome shotgun (WGS) entry which is preliminary data.</text>
</comment>
<keyword evidence="5" id="KW-0249">Electron transport</keyword>
<evidence type="ECO:0000256" key="7">
    <source>
        <dbReference type="ARBA" id="ARBA00023014"/>
    </source>
</evidence>
<reference evidence="10" key="1">
    <citation type="submission" date="2016-12" db="EMBL/GenBank/DDBJ databases">
        <title>Discovery of methanogenic haloarchaea.</title>
        <authorList>
            <person name="Sorokin D.Y."/>
            <person name="Makarova K.S."/>
            <person name="Abbas B."/>
            <person name="Ferrer M."/>
            <person name="Golyshin P.N."/>
        </authorList>
    </citation>
    <scope>NUCLEOTIDE SEQUENCE [LARGE SCALE GENOMIC DNA]</scope>
    <source>
        <strain evidence="10">HMET1</strain>
    </source>
</reference>
<dbReference type="InterPro" id="IPR017900">
    <property type="entry name" value="4Fe4S_Fe_S_CS"/>
</dbReference>
<dbReference type="GO" id="GO:0016491">
    <property type="term" value="F:oxidoreductase activity"/>
    <property type="evidence" value="ECO:0007669"/>
    <property type="project" value="UniProtKB-ARBA"/>
</dbReference>
<dbReference type="EMBL" id="MSDW01000001">
    <property type="protein sequence ID" value="OKY79082.1"/>
    <property type="molecule type" value="Genomic_DNA"/>
</dbReference>
<keyword evidence="3" id="KW-0479">Metal-binding</keyword>
<organism evidence="10 11">
    <name type="scientific">Methanohalarchaeum thermophilum</name>
    <dbReference type="NCBI Taxonomy" id="1903181"/>
    <lineage>
        <taxon>Archaea</taxon>
        <taxon>Methanobacteriati</taxon>
        <taxon>Methanobacteriota</taxon>
        <taxon>Methanonatronarchaeia</taxon>
        <taxon>Methanonatronarchaeales</taxon>
        <taxon>Methanonatronarchaeaceae</taxon>
        <taxon>Candidatus Methanohalarchaeum</taxon>
    </lineage>
</organism>
<dbReference type="Pfam" id="PF13247">
    <property type="entry name" value="Fer4_11"/>
    <property type="match status" value="1"/>
</dbReference>
<gene>
    <name evidence="10" type="ORF">BTN85_1588</name>
</gene>